<evidence type="ECO:0000259" key="8">
    <source>
        <dbReference type="PROSITE" id="PS50110"/>
    </source>
</evidence>
<keyword evidence="3" id="KW-0805">Transcription regulation</keyword>
<dbReference type="GO" id="GO:0032993">
    <property type="term" value="C:protein-DNA complex"/>
    <property type="evidence" value="ECO:0007669"/>
    <property type="project" value="TreeGrafter"/>
</dbReference>
<dbReference type="PANTHER" id="PTHR48111:SF50">
    <property type="entry name" value="KDP OPERON TRANSCRIPTIONAL REGULATORY PROTEIN KDPE"/>
    <property type="match status" value="1"/>
</dbReference>
<organism evidence="10">
    <name type="scientific">Telmatobacter sp. DSM 110680</name>
    <dbReference type="NCBI Taxonomy" id="3036704"/>
    <lineage>
        <taxon>Bacteria</taxon>
        <taxon>Pseudomonadati</taxon>
        <taxon>Acidobacteriota</taxon>
        <taxon>Terriglobia</taxon>
        <taxon>Terriglobales</taxon>
        <taxon>Acidobacteriaceae</taxon>
        <taxon>Telmatobacter</taxon>
    </lineage>
</organism>
<accession>A0AAU7DDN2</accession>
<dbReference type="Gene3D" id="1.10.10.10">
    <property type="entry name" value="Winged helix-like DNA-binding domain superfamily/Winged helix DNA-binding domain"/>
    <property type="match status" value="1"/>
</dbReference>
<proteinExistence type="predicted"/>
<evidence type="ECO:0000256" key="4">
    <source>
        <dbReference type="ARBA" id="ARBA00023125"/>
    </source>
</evidence>
<dbReference type="InterPro" id="IPR039420">
    <property type="entry name" value="WalR-like"/>
</dbReference>
<sequence>MNQPAIRILIVDDESAIRRALKPPLAELGFQFSEASRGEEALHLLHSSQYDVVLLDINMPGIGGIETLRRIRAFAPRLPVLMLTVRDGEEEKVEALELGADDYVTKPFSTRELIARIRTAVRRVHAPARAEDAPIEIGEIRLIPDKRAVTKRGQAVHLTRKEYDILYCLMSRAGRVVSYAKLLTAVWGADCREEVEYLRTFIRQLRKKIEDDPSKPIYLLTDVYVGYRFADAQMLQGDSGETGPAGVDQEHVAENAS</sequence>
<gene>
    <name evidence="10" type="ORF">P8935_12355</name>
</gene>
<feature type="domain" description="OmpR/PhoB-type" evidence="9">
    <location>
        <begin position="132"/>
        <end position="231"/>
    </location>
</feature>
<dbReference type="InterPro" id="IPR016032">
    <property type="entry name" value="Sig_transdc_resp-reg_C-effctor"/>
</dbReference>
<keyword evidence="4 7" id="KW-0238">DNA-binding</keyword>
<evidence type="ECO:0000256" key="1">
    <source>
        <dbReference type="ARBA" id="ARBA00022553"/>
    </source>
</evidence>
<dbReference type="Gene3D" id="3.40.50.2300">
    <property type="match status" value="1"/>
</dbReference>
<reference evidence="10" key="1">
    <citation type="submission" date="2023-03" db="EMBL/GenBank/DDBJ databases">
        <title>Edaphobacter sp.</title>
        <authorList>
            <person name="Huber K.J."/>
            <person name="Papendorf J."/>
            <person name="Pilke C."/>
            <person name="Bunk B."/>
            <person name="Sproeer C."/>
            <person name="Pester M."/>
        </authorList>
    </citation>
    <scope>NUCLEOTIDE SEQUENCE</scope>
    <source>
        <strain evidence="10">DSM 110680</strain>
    </source>
</reference>
<name>A0AAU7DDN2_9BACT</name>
<dbReference type="Pfam" id="PF00486">
    <property type="entry name" value="Trans_reg_C"/>
    <property type="match status" value="1"/>
</dbReference>
<keyword evidence="1 6" id="KW-0597">Phosphoprotein</keyword>
<keyword evidence="2" id="KW-0902">Two-component regulatory system</keyword>
<evidence type="ECO:0000256" key="6">
    <source>
        <dbReference type="PROSITE-ProRule" id="PRU00169"/>
    </source>
</evidence>
<dbReference type="SMART" id="SM00448">
    <property type="entry name" value="REC"/>
    <property type="match status" value="1"/>
</dbReference>
<feature type="domain" description="Response regulatory" evidence="8">
    <location>
        <begin position="7"/>
        <end position="121"/>
    </location>
</feature>
<dbReference type="InterPro" id="IPR001789">
    <property type="entry name" value="Sig_transdc_resp-reg_receiver"/>
</dbReference>
<feature type="modified residue" description="4-aspartylphosphate" evidence="6">
    <location>
        <position position="56"/>
    </location>
</feature>
<dbReference type="InterPro" id="IPR011006">
    <property type="entry name" value="CheY-like_superfamily"/>
</dbReference>
<dbReference type="SMART" id="SM00862">
    <property type="entry name" value="Trans_reg_C"/>
    <property type="match status" value="1"/>
</dbReference>
<dbReference type="SUPFAM" id="SSF46894">
    <property type="entry name" value="C-terminal effector domain of the bipartite response regulators"/>
    <property type="match status" value="1"/>
</dbReference>
<dbReference type="SUPFAM" id="SSF52172">
    <property type="entry name" value="CheY-like"/>
    <property type="match status" value="1"/>
</dbReference>
<dbReference type="FunFam" id="3.40.50.2300:FF:000001">
    <property type="entry name" value="DNA-binding response regulator PhoB"/>
    <property type="match status" value="1"/>
</dbReference>
<evidence type="ECO:0000256" key="3">
    <source>
        <dbReference type="ARBA" id="ARBA00023015"/>
    </source>
</evidence>
<evidence type="ECO:0000256" key="2">
    <source>
        <dbReference type="ARBA" id="ARBA00023012"/>
    </source>
</evidence>
<dbReference type="Gene3D" id="6.10.250.690">
    <property type="match status" value="1"/>
</dbReference>
<dbReference type="EMBL" id="CP121196">
    <property type="protein sequence ID" value="XBH15363.1"/>
    <property type="molecule type" value="Genomic_DNA"/>
</dbReference>
<feature type="DNA-binding region" description="OmpR/PhoB-type" evidence="7">
    <location>
        <begin position="132"/>
        <end position="231"/>
    </location>
</feature>
<dbReference type="GO" id="GO:0000976">
    <property type="term" value="F:transcription cis-regulatory region binding"/>
    <property type="evidence" value="ECO:0007669"/>
    <property type="project" value="TreeGrafter"/>
</dbReference>
<dbReference type="InterPro" id="IPR036388">
    <property type="entry name" value="WH-like_DNA-bd_sf"/>
</dbReference>
<dbReference type="GO" id="GO:0006355">
    <property type="term" value="P:regulation of DNA-templated transcription"/>
    <property type="evidence" value="ECO:0007669"/>
    <property type="project" value="InterPro"/>
</dbReference>
<evidence type="ECO:0000256" key="7">
    <source>
        <dbReference type="PROSITE-ProRule" id="PRU01091"/>
    </source>
</evidence>
<dbReference type="GO" id="GO:0000156">
    <property type="term" value="F:phosphorelay response regulator activity"/>
    <property type="evidence" value="ECO:0007669"/>
    <property type="project" value="TreeGrafter"/>
</dbReference>
<dbReference type="AlphaFoldDB" id="A0AAU7DDN2"/>
<protein>
    <submittedName>
        <fullName evidence="10">Response regulator transcription factor</fullName>
    </submittedName>
</protein>
<evidence type="ECO:0000259" key="9">
    <source>
        <dbReference type="PROSITE" id="PS51755"/>
    </source>
</evidence>
<dbReference type="GO" id="GO:0005829">
    <property type="term" value="C:cytosol"/>
    <property type="evidence" value="ECO:0007669"/>
    <property type="project" value="TreeGrafter"/>
</dbReference>
<dbReference type="PROSITE" id="PS50110">
    <property type="entry name" value="RESPONSE_REGULATORY"/>
    <property type="match status" value="1"/>
</dbReference>
<dbReference type="CDD" id="cd00383">
    <property type="entry name" value="trans_reg_C"/>
    <property type="match status" value="1"/>
</dbReference>
<dbReference type="InterPro" id="IPR001867">
    <property type="entry name" value="OmpR/PhoB-type_DNA-bd"/>
</dbReference>
<dbReference type="Pfam" id="PF00072">
    <property type="entry name" value="Response_reg"/>
    <property type="match status" value="1"/>
</dbReference>
<evidence type="ECO:0000256" key="5">
    <source>
        <dbReference type="ARBA" id="ARBA00023163"/>
    </source>
</evidence>
<dbReference type="PROSITE" id="PS51755">
    <property type="entry name" value="OMPR_PHOB"/>
    <property type="match status" value="1"/>
</dbReference>
<evidence type="ECO:0000313" key="10">
    <source>
        <dbReference type="EMBL" id="XBH15363.1"/>
    </source>
</evidence>
<dbReference type="CDD" id="cd17574">
    <property type="entry name" value="REC_OmpR"/>
    <property type="match status" value="1"/>
</dbReference>
<dbReference type="RefSeq" id="WP_348260594.1">
    <property type="nucleotide sequence ID" value="NZ_CP121196.1"/>
</dbReference>
<keyword evidence="5" id="KW-0804">Transcription</keyword>
<dbReference type="PANTHER" id="PTHR48111">
    <property type="entry name" value="REGULATOR OF RPOS"/>
    <property type="match status" value="1"/>
</dbReference>